<dbReference type="Pfam" id="PF13520">
    <property type="entry name" value="AA_permease_2"/>
    <property type="match status" value="1"/>
</dbReference>
<dbReference type="PIRSF" id="PIRSF006060">
    <property type="entry name" value="AA_transporter"/>
    <property type="match status" value="1"/>
</dbReference>
<feature type="transmembrane region" description="Helical" evidence="5">
    <location>
        <begin position="98"/>
        <end position="123"/>
    </location>
</feature>
<feature type="transmembrane region" description="Helical" evidence="5">
    <location>
        <begin position="273"/>
        <end position="294"/>
    </location>
</feature>
<comment type="caution">
    <text evidence="6">The sequence shown here is derived from an EMBL/GenBank/DDBJ whole genome shotgun (WGS) entry which is preliminary data.</text>
</comment>
<reference evidence="6 7" key="1">
    <citation type="submission" date="2018-08" db="EMBL/GenBank/DDBJ databases">
        <title>Draft genome sequence of Psychrilyobacter sp. strain SD5 isolated from Black Sea water.</title>
        <authorList>
            <person name="Yadav S."/>
            <person name="Villanueva L."/>
            <person name="Damste J.S.S."/>
        </authorList>
    </citation>
    <scope>NUCLEOTIDE SEQUENCE [LARGE SCALE GENOMIC DNA]</scope>
    <source>
        <strain evidence="6 7">SD5</strain>
    </source>
</reference>
<proteinExistence type="predicted"/>
<evidence type="ECO:0000256" key="5">
    <source>
        <dbReference type="SAM" id="Phobius"/>
    </source>
</evidence>
<feature type="transmembrane region" description="Helical" evidence="5">
    <location>
        <begin position="420"/>
        <end position="436"/>
    </location>
</feature>
<feature type="transmembrane region" description="Helical" evidence="5">
    <location>
        <begin position="361"/>
        <end position="381"/>
    </location>
</feature>
<evidence type="ECO:0000256" key="4">
    <source>
        <dbReference type="ARBA" id="ARBA00023136"/>
    </source>
</evidence>
<accession>A0ABX9KLS3</accession>
<evidence type="ECO:0000256" key="3">
    <source>
        <dbReference type="ARBA" id="ARBA00022989"/>
    </source>
</evidence>
<dbReference type="Proteomes" id="UP000263486">
    <property type="component" value="Unassembled WGS sequence"/>
</dbReference>
<dbReference type="PANTHER" id="PTHR11785">
    <property type="entry name" value="AMINO ACID TRANSPORTER"/>
    <property type="match status" value="1"/>
</dbReference>
<evidence type="ECO:0000313" key="7">
    <source>
        <dbReference type="Proteomes" id="UP000263486"/>
    </source>
</evidence>
<feature type="transmembrane region" description="Helical" evidence="5">
    <location>
        <begin position="233"/>
        <end position="253"/>
    </location>
</feature>
<keyword evidence="4 5" id="KW-0472">Membrane</keyword>
<dbReference type="PANTHER" id="PTHR11785:SF512">
    <property type="entry name" value="SOBREMESA, ISOFORM B"/>
    <property type="match status" value="1"/>
</dbReference>
<evidence type="ECO:0000313" key="6">
    <source>
        <dbReference type="EMBL" id="REI43004.1"/>
    </source>
</evidence>
<keyword evidence="7" id="KW-1185">Reference proteome</keyword>
<feature type="transmembrane region" description="Helical" evidence="5">
    <location>
        <begin position="335"/>
        <end position="355"/>
    </location>
</feature>
<feature type="transmembrane region" description="Helical" evidence="5">
    <location>
        <begin position="196"/>
        <end position="221"/>
    </location>
</feature>
<name>A0ABX9KLS3_9FUSO</name>
<feature type="transmembrane region" description="Helical" evidence="5">
    <location>
        <begin position="129"/>
        <end position="148"/>
    </location>
</feature>
<feature type="transmembrane region" description="Helical" evidence="5">
    <location>
        <begin position="393"/>
        <end position="414"/>
    </location>
</feature>
<feature type="transmembrane region" description="Helical" evidence="5">
    <location>
        <begin position="12"/>
        <end position="30"/>
    </location>
</feature>
<organism evidence="6 7">
    <name type="scientific">Psychrilyobacter piezotolerans</name>
    <dbReference type="NCBI Taxonomy" id="2293438"/>
    <lineage>
        <taxon>Bacteria</taxon>
        <taxon>Fusobacteriati</taxon>
        <taxon>Fusobacteriota</taxon>
        <taxon>Fusobacteriia</taxon>
        <taxon>Fusobacteriales</taxon>
        <taxon>Fusobacteriaceae</taxon>
        <taxon>Psychrilyobacter</taxon>
    </lineage>
</organism>
<keyword evidence="2 5" id="KW-0812">Transmembrane</keyword>
<sequence length="439" mass="46844">MKETKLHEKYGISVATAMVIGIVVGIGIFFKAEAILKASSLNPKVAILAWVLGGTITILAGLTAAELGAAIPETGGLVAYIRRIYGDFAGFMTGWMHVVLYLPGLVAVLAYYTGFFATIFLGIESTPTNVAMISIPAFISVFVINLFMAKSGGRLQTLVTAVKIIPLAGLLIFGLLNGANPTPFSVAPGIDSPFSMSLVLAALVPVMFAYDGWMLACSIGGEIKNPTKNLPRAIIFGLGLIIVLYVGLNIALLKTLPANLLAEQGTVGAANLLFGPIATKAIFGGIVISAYGTLNGLTLAGIRFPYTLAIEGHFPMKKHFSEVSTRFDTPLKSGFLIGTISFLYLIAPFIIGMSIDIFADIPVAIIWAFYSVLFIGLIILRKKEPNLVRPYKVPLYPIIPVLAAIGGIGITISATVNQPYYMLYSIIIVLSGIPFYRKK</sequence>
<feature type="transmembrane region" description="Helical" evidence="5">
    <location>
        <begin position="155"/>
        <end position="176"/>
    </location>
</feature>
<keyword evidence="3 5" id="KW-1133">Transmembrane helix</keyword>
<dbReference type="InterPro" id="IPR050598">
    <property type="entry name" value="AminoAcid_Transporter"/>
</dbReference>
<gene>
    <name evidence="6" type="ORF">DYH56_01670</name>
</gene>
<dbReference type="RefSeq" id="WP_114641235.1">
    <property type="nucleotide sequence ID" value="NZ_JAACIO010000002.1"/>
</dbReference>
<dbReference type="Gene3D" id="1.20.1740.10">
    <property type="entry name" value="Amino acid/polyamine transporter I"/>
    <property type="match status" value="1"/>
</dbReference>
<evidence type="ECO:0000256" key="1">
    <source>
        <dbReference type="ARBA" id="ARBA00004141"/>
    </source>
</evidence>
<dbReference type="EMBL" id="QUAJ01000002">
    <property type="protein sequence ID" value="REI43004.1"/>
    <property type="molecule type" value="Genomic_DNA"/>
</dbReference>
<protein>
    <submittedName>
        <fullName evidence="6">Amino acid permease</fullName>
    </submittedName>
</protein>
<feature type="transmembrane region" description="Helical" evidence="5">
    <location>
        <begin position="45"/>
        <end position="65"/>
    </location>
</feature>
<evidence type="ECO:0000256" key="2">
    <source>
        <dbReference type="ARBA" id="ARBA00022692"/>
    </source>
</evidence>
<comment type="subcellular location">
    <subcellularLocation>
        <location evidence="1">Membrane</location>
        <topology evidence="1">Multi-pass membrane protein</topology>
    </subcellularLocation>
</comment>
<dbReference type="InterPro" id="IPR002293">
    <property type="entry name" value="AA/rel_permease1"/>
</dbReference>